<feature type="region of interest" description="Disordered" evidence="7">
    <location>
        <begin position="1"/>
        <end position="25"/>
    </location>
</feature>
<keyword evidence="5 8" id="KW-1133">Transmembrane helix</keyword>
<evidence type="ECO:0000256" key="8">
    <source>
        <dbReference type="SAM" id="Phobius"/>
    </source>
</evidence>
<feature type="transmembrane region" description="Helical" evidence="8">
    <location>
        <begin position="233"/>
        <end position="253"/>
    </location>
</feature>
<evidence type="ECO:0000256" key="6">
    <source>
        <dbReference type="ARBA" id="ARBA00023136"/>
    </source>
</evidence>
<feature type="transmembrane region" description="Helical" evidence="8">
    <location>
        <begin position="323"/>
        <end position="341"/>
    </location>
</feature>
<comment type="subcellular location">
    <subcellularLocation>
        <location evidence="1">Golgi apparatus membrane</location>
        <topology evidence="1">Multi-pass membrane protein</topology>
    </subcellularLocation>
</comment>
<keyword evidence="3" id="KW-0762">Sugar transport</keyword>
<feature type="transmembrane region" description="Helical" evidence="8">
    <location>
        <begin position="265"/>
        <end position="290"/>
    </location>
</feature>
<accession>A0ABQ8MIA4</accession>
<dbReference type="PIRSF" id="PIRSF005799">
    <property type="entry name" value="UDP-gal_transpt"/>
    <property type="match status" value="1"/>
</dbReference>
<evidence type="ECO:0000313" key="10">
    <source>
        <dbReference type="Proteomes" id="UP000830375"/>
    </source>
</evidence>
<evidence type="ECO:0000256" key="3">
    <source>
        <dbReference type="ARBA" id="ARBA00022597"/>
    </source>
</evidence>
<proteinExistence type="inferred from homology"/>
<feature type="transmembrane region" description="Helical" evidence="8">
    <location>
        <begin position="297"/>
        <end position="317"/>
    </location>
</feature>
<protein>
    <submittedName>
        <fullName evidence="9">UDP-galactose translocator</fullName>
    </submittedName>
</protein>
<feature type="compositionally biased region" description="Low complexity" evidence="7">
    <location>
        <begin position="346"/>
        <end position="359"/>
    </location>
</feature>
<dbReference type="SUPFAM" id="SSF103481">
    <property type="entry name" value="Multidrug resistance efflux transporter EmrE"/>
    <property type="match status" value="1"/>
</dbReference>
<feature type="compositionally biased region" description="Basic and acidic residues" evidence="7">
    <location>
        <begin position="16"/>
        <end position="25"/>
    </location>
</feature>
<dbReference type="PANTHER" id="PTHR10231">
    <property type="entry name" value="NUCLEOTIDE-SUGAR TRANSMEMBRANE TRANSPORTER"/>
    <property type="match status" value="1"/>
</dbReference>
<gene>
    <name evidence="9" type="ORF">H4Q32_007621</name>
</gene>
<dbReference type="EMBL" id="JACTAM010000008">
    <property type="protein sequence ID" value="KAI2661916.1"/>
    <property type="molecule type" value="Genomic_DNA"/>
</dbReference>
<dbReference type="InterPro" id="IPR037185">
    <property type="entry name" value="EmrE-like"/>
</dbReference>
<evidence type="ECO:0000313" key="9">
    <source>
        <dbReference type="EMBL" id="KAI2661916.1"/>
    </source>
</evidence>
<evidence type="ECO:0000256" key="2">
    <source>
        <dbReference type="ARBA" id="ARBA00009976"/>
    </source>
</evidence>
<sequence length="377" mass="41216">MMMTMAAASNESPNRGTEDKTSARRQNEVNKKLKYISLAILVIQNASLILSIRYVRTLPGDHFYTTSAVVMAEVLKVLTCMVIILIQKRGNVKSFISLLYDSIVVQYLDTLKLAVPSLIYTLQNNLQYVAISNLPAATFQVTYQLKILTTALFSVLMLRKSLSKMQWISLVLLFTGVAIVQVEQESGKQKEAVITTNQNYFKGLVSVIISCLSSGFAGVYFEKILKGSSASVWMRNIQLGIFGTLLGLLGMWWNDGAAIAEKGFLFGYTPMVWGVIFNQAFGGLLVAVVVKYADNILKGFATSFSIIVSTITSVYLFGFHVDLIFTLGAGLVIGAVYMYSLPKPNTSTSSTSTSSSSHSKGGDSELDAFLPKSVLVK</sequence>
<feature type="transmembrane region" description="Helical" evidence="8">
    <location>
        <begin position="165"/>
        <end position="183"/>
    </location>
</feature>
<reference evidence="9 10" key="1">
    <citation type="submission" date="2022-01" db="EMBL/GenBank/DDBJ databases">
        <title>A high-quality chromosome-level genome assembly of rohu carp, Labeo rohita.</title>
        <authorList>
            <person name="Arick M.A. II"/>
            <person name="Hsu C.-Y."/>
            <person name="Magbanua Z."/>
            <person name="Pechanova O."/>
            <person name="Grover C."/>
            <person name="Miller E."/>
            <person name="Thrash A."/>
            <person name="Ezzel L."/>
            <person name="Alam S."/>
            <person name="Benzie J."/>
            <person name="Hamilton M."/>
            <person name="Karsi A."/>
            <person name="Lawrence M.L."/>
            <person name="Peterson D.G."/>
        </authorList>
    </citation>
    <scope>NUCLEOTIDE SEQUENCE [LARGE SCALE GENOMIC DNA]</scope>
    <source>
        <strain evidence="10">BAU-BD-2019</strain>
        <tissue evidence="9">Blood</tissue>
    </source>
</reference>
<comment type="similarity">
    <text evidence="2">Belongs to the nucleotide-sugar transporter family. SLC35A subfamily.</text>
</comment>
<feature type="transmembrane region" description="Helical" evidence="8">
    <location>
        <begin position="67"/>
        <end position="86"/>
    </location>
</feature>
<keyword evidence="10" id="KW-1185">Reference proteome</keyword>
<evidence type="ECO:0000256" key="7">
    <source>
        <dbReference type="SAM" id="MobiDB-lite"/>
    </source>
</evidence>
<organism evidence="9 10">
    <name type="scientific">Labeo rohita</name>
    <name type="common">Indian major carp</name>
    <name type="synonym">Cyprinus rohita</name>
    <dbReference type="NCBI Taxonomy" id="84645"/>
    <lineage>
        <taxon>Eukaryota</taxon>
        <taxon>Metazoa</taxon>
        <taxon>Chordata</taxon>
        <taxon>Craniata</taxon>
        <taxon>Vertebrata</taxon>
        <taxon>Euteleostomi</taxon>
        <taxon>Actinopterygii</taxon>
        <taxon>Neopterygii</taxon>
        <taxon>Teleostei</taxon>
        <taxon>Ostariophysi</taxon>
        <taxon>Cypriniformes</taxon>
        <taxon>Cyprinidae</taxon>
        <taxon>Labeoninae</taxon>
        <taxon>Labeonini</taxon>
        <taxon>Labeo</taxon>
    </lineage>
</organism>
<keyword evidence="4 8" id="KW-0812">Transmembrane</keyword>
<dbReference type="Pfam" id="PF04142">
    <property type="entry name" value="Nuc_sug_transp"/>
    <property type="match status" value="1"/>
</dbReference>
<name>A0ABQ8MIA4_LABRO</name>
<evidence type="ECO:0000256" key="4">
    <source>
        <dbReference type="ARBA" id="ARBA00022692"/>
    </source>
</evidence>
<comment type="caution">
    <text evidence="9">The sequence shown here is derived from an EMBL/GenBank/DDBJ whole genome shotgun (WGS) entry which is preliminary data.</text>
</comment>
<evidence type="ECO:0000256" key="1">
    <source>
        <dbReference type="ARBA" id="ARBA00004653"/>
    </source>
</evidence>
<keyword evidence="3" id="KW-0813">Transport</keyword>
<evidence type="ECO:0000256" key="5">
    <source>
        <dbReference type="ARBA" id="ARBA00022989"/>
    </source>
</evidence>
<dbReference type="Proteomes" id="UP000830375">
    <property type="component" value="Unassembled WGS sequence"/>
</dbReference>
<feature type="region of interest" description="Disordered" evidence="7">
    <location>
        <begin position="346"/>
        <end position="377"/>
    </location>
</feature>
<dbReference type="InterPro" id="IPR007271">
    <property type="entry name" value="Nuc_sug_transpt"/>
</dbReference>
<feature type="transmembrane region" description="Helical" evidence="8">
    <location>
        <begin position="203"/>
        <end position="221"/>
    </location>
</feature>
<feature type="transmembrane region" description="Helical" evidence="8">
    <location>
        <begin position="35"/>
        <end position="55"/>
    </location>
</feature>
<dbReference type="NCBIfam" id="TIGR00803">
    <property type="entry name" value="nst"/>
    <property type="match status" value="1"/>
</dbReference>
<keyword evidence="6 8" id="KW-0472">Membrane</keyword>